<sequence>MCGDGSGEVDVVVVVDRVKDQFPAMHNQIDGIDTHSRIIGAEIRPLCLAGRNKRSQLVVNERQAADRHRPLRPPLAKCRRPDSCLTKPLLTLRYTTIIRR</sequence>
<dbReference type="WBParaSite" id="NBR_0000712201-mRNA-1">
    <property type="protein sequence ID" value="NBR_0000712201-mRNA-1"/>
    <property type="gene ID" value="NBR_0000712201"/>
</dbReference>
<proteinExistence type="predicted"/>
<evidence type="ECO:0000313" key="3">
    <source>
        <dbReference type="WBParaSite" id="NBR_0000712201-mRNA-1"/>
    </source>
</evidence>
<name>A0A0N4XW75_NIPBR</name>
<evidence type="ECO:0000313" key="2">
    <source>
        <dbReference type="Proteomes" id="UP000271162"/>
    </source>
</evidence>
<keyword evidence="2" id="KW-1185">Reference proteome</keyword>
<gene>
    <name evidence="1" type="ORF">NBR_LOCUS7123</name>
</gene>
<reference evidence="1 2" key="2">
    <citation type="submission" date="2018-11" db="EMBL/GenBank/DDBJ databases">
        <authorList>
            <consortium name="Pathogen Informatics"/>
        </authorList>
    </citation>
    <scope>NUCLEOTIDE SEQUENCE [LARGE SCALE GENOMIC DNA]</scope>
</reference>
<dbReference type="Proteomes" id="UP000271162">
    <property type="component" value="Unassembled WGS sequence"/>
</dbReference>
<dbReference type="EMBL" id="UYSL01019860">
    <property type="protein sequence ID" value="VDL70712.1"/>
    <property type="molecule type" value="Genomic_DNA"/>
</dbReference>
<protein>
    <submittedName>
        <fullName evidence="3">Transposase</fullName>
    </submittedName>
</protein>
<organism evidence="3">
    <name type="scientific">Nippostrongylus brasiliensis</name>
    <name type="common">Rat hookworm</name>
    <dbReference type="NCBI Taxonomy" id="27835"/>
    <lineage>
        <taxon>Eukaryota</taxon>
        <taxon>Metazoa</taxon>
        <taxon>Ecdysozoa</taxon>
        <taxon>Nematoda</taxon>
        <taxon>Chromadorea</taxon>
        <taxon>Rhabditida</taxon>
        <taxon>Rhabditina</taxon>
        <taxon>Rhabditomorpha</taxon>
        <taxon>Strongyloidea</taxon>
        <taxon>Heligmosomidae</taxon>
        <taxon>Nippostrongylus</taxon>
    </lineage>
</organism>
<dbReference type="AlphaFoldDB" id="A0A0N4XW75"/>
<reference evidence="3" key="1">
    <citation type="submission" date="2017-02" db="UniProtKB">
        <authorList>
            <consortium name="WormBaseParasite"/>
        </authorList>
    </citation>
    <scope>IDENTIFICATION</scope>
</reference>
<evidence type="ECO:0000313" key="1">
    <source>
        <dbReference type="EMBL" id="VDL70712.1"/>
    </source>
</evidence>
<accession>A0A0N4XW75</accession>